<evidence type="ECO:0000256" key="1">
    <source>
        <dbReference type="ARBA" id="ARBA00004651"/>
    </source>
</evidence>
<feature type="transmembrane region" description="Helical" evidence="6">
    <location>
        <begin position="270"/>
        <end position="292"/>
    </location>
</feature>
<dbReference type="EMBL" id="JAODBU010000006">
    <property type="protein sequence ID" value="MCT7398719.1"/>
    <property type="molecule type" value="Genomic_DNA"/>
</dbReference>
<dbReference type="Proteomes" id="UP001431199">
    <property type="component" value="Unassembled WGS sequence"/>
</dbReference>
<evidence type="ECO:0000256" key="3">
    <source>
        <dbReference type="ARBA" id="ARBA00022692"/>
    </source>
</evidence>
<reference evidence="8" key="1">
    <citation type="submission" date="2022-09" db="EMBL/GenBank/DDBJ databases">
        <title>Eubacterium sp. LFL-14 isolated from human feces.</title>
        <authorList>
            <person name="Liu F."/>
        </authorList>
    </citation>
    <scope>NUCLEOTIDE SEQUENCE</scope>
    <source>
        <strain evidence="8">LFL-14</strain>
    </source>
</reference>
<keyword evidence="3 6" id="KW-0812">Transmembrane</keyword>
<evidence type="ECO:0000259" key="7">
    <source>
        <dbReference type="Pfam" id="PF00482"/>
    </source>
</evidence>
<protein>
    <submittedName>
        <fullName evidence="8">Type II secretion system F family protein</fullName>
    </submittedName>
</protein>
<evidence type="ECO:0000313" key="9">
    <source>
        <dbReference type="Proteomes" id="UP001431199"/>
    </source>
</evidence>
<keyword evidence="5 6" id="KW-0472">Membrane</keyword>
<dbReference type="PANTHER" id="PTHR35007:SF2">
    <property type="entry name" value="PILUS ASSEMBLE PROTEIN"/>
    <property type="match status" value="1"/>
</dbReference>
<comment type="subcellular location">
    <subcellularLocation>
        <location evidence="1">Cell membrane</location>
        <topology evidence="1">Multi-pass membrane protein</topology>
    </subcellularLocation>
</comment>
<evidence type="ECO:0000313" key="8">
    <source>
        <dbReference type="EMBL" id="MCT7398719.1"/>
    </source>
</evidence>
<gene>
    <name evidence="8" type="ORF">N5B56_06410</name>
</gene>
<sequence length="300" mass="33565">MEFMVLAISAFVFFIVSSIGYNKGTEIDDKERKIEYISGKKKIQSEKEGEKSSKRFLQSQIQAINNYANKSAANVKKNAKYKAAEKQLRLAGLSISPENFFFYKKAIMALIMVVMTFIAVITKIPLLVLVGLLIALLLPNMYLNVKVKSYQQGIRDQLPDAMDLLGVCIESGLSFDASLLKVSERMKGPFIDELLKLYRQIQMGVPRGEALKNMANSSEIPELKTFIAALAQATQLGIPMNNIMKVQSETLRETRMQMAREKGQKAPVKMLLPMVGLIFPVLFIVILGPVVINIMNMGLF</sequence>
<evidence type="ECO:0000256" key="6">
    <source>
        <dbReference type="SAM" id="Phobius"/>
    </source>
</evidence>
<dbReference type="InterPro" id="IPR018076">
    <property type="entry name" value="T2SS_GspF_dom"/>
</dbReference>
<evidence type="ECO:0000256" key="4">
    <source>
        <dbReference type="ARBA" id="ARBA00022989"/>
    </source>
</evidence>
<evidence type="ECO:0000256" key="5">
    <source>
        <dbReference type="ARBA" id="ARBA00023136"/>
    </source>
</evidence>
<dbReference type="Pfam" id="PF00482">
    <property type="entry name" value="T2SSF"/>
    <property type="match status" value="1"/>
</dbReference>
<feature type="transmembrane region" description="Helical" evidence="6">
    <location>
        <begin position="106"/>
        <end position="138"/>
    </location>
</feature>
<keyword evidence="4 6" id="KW-1133">Transmembrane helix</keyword>
<feature type="domain" description="Type II secretion system protein GspF" evidence="7">
    <location>
        <begin position="162"/>
        <end position="287"/>
    </location>
</feature>
<organism evidence="8 9">
    <name type="scientific">Eubacterium album</name>
    <dbReference type="NCBI Taxonomy" id="2978477"/>
    <lineage>
        <taxon>Bacteria</taxon>
        <taxon>Bacillati</taxon>
        <taxon>Bacillota</taxon>
        <taxon>Clostridia</taxon>
        <taxon>Eubacteriales</taxon>
        <taxon>Eubacteriaceae</taxon>
        <taxon>Eubacterium</taxon>
    </lineage>
</organism>
<dbReference type="RefSeq" id="WP_260978607.1">
    <property type="nucleotide sequence ID" value="NZ_JAODBU010000006.1"/>
</dbReference>
<keyword evidence="9" id="KW-1185">Reference proteome</keyword>
<proteinExistence type="predicted"/>
<accession>A0ABT2LZL8</accession>
<name>A0ABT2LZL8_9FIRM</name>
<evidence type="ECO:0000256" key="2">
    <source>
        <dbReference type="ARBA" id="ARBA00022475"/>
    </source>
</evidence>
<dbReference type="PANTHER" id="PTHR35007">
    <property type="entry name" value="INTEGRAL MEMBRANE PROTEIN-RELATED"/>
    <property type="match status" value="1"/>
</dbReference>
<comment type="caution">
    <text evidence="8">The sequence shown here is derived from an EMBL/GenBank/DDBJ whole genome shotgun (WGS) entry which is preliminary data.</text>
</comment>
<keyword evidence="2" id="KW-1003">Cell membrane</keyword>